<feature type="domain" description="Transglutaminase-like" evidence="1">
    <location>
        <begin position="158"/>
        <end position="223"/>
    </location>
</feature>
<proteinExistence type="predicted"/>
<dbReference type="PANTHER" id="PTHR33490">
    <property type="entry name" value="BLR5614 PROTEIN-RELATED"/>
    <property type="match status" value="1"/>
</dbReference>
<sequence length="268" mass="28512">MRLSIDHRTTYRFSAPQARLVQMLRLTPPDTHDQTVAHWKINVDRDAHMRHGRDGWGNRVTMLYVNGPVTSIEIAVEGEVVTSHSDGVLHGAGEPLAPAVFLRATEATLPDPAITAWAQGIGGDAQPLAALHAINTALHERSRVDLKRPETPLAAGAAFGEPSVTPRDLAHIFAVAARSLSIPARYVSGYSAAAFLGRHAPAPHSWAEAHVDGLGWVGFDPCTGRCPEEDYVRVAVALDAAGAAPVAGSRLGVGEEDLDVDVTVSRQG</sequence>
<dbReference type="RefSeq" id="WP_184058836.1">
    <property type="nucleotide sequence ID" value="NZ_JACIJK010000008.1"/>
</dbReference>
<dbReference type="Pfam" id="PF01841">
    <property type="entry name" value="Transglut_core"/>
    <property type="match status" value="1"/>
</dbReference>
<dbReference type="Pfam" id="PF08379">
    <property type="entry name" value="Bact_transglu_N"/>
    <property type="match status" value="1"/>
</dbReference>
<dbReference type="InterPro" id="IPR038765">
    <property type="entry name" value="Papain-like_cys_pep_sf"/>
</dbReference>
<name>A0A7W9EVA4_9SPHN</name>
<evidence type="ECO:0000259" key="1">
    <source>
        <dbReference type="SMART" id="SM00460"/>
    </source>
</evidence>
<dbReference type="EMBL" id="JACIJK010000008">
    <property type="protein sequence ID" value="MBB5716000.1"/>
    <property type="molecule type" value="Genomic_DNA"/>
</dbReference>
<evidence type="ECO:0000313" key="3">
    <source>
        <dbReference type="Proteomes" id="UP000546200"/>
    </source>
</evidence>
<comment type="caution">
    <text evidence="2">The sequence shown here is derived from an EMBL/GenBank/DDBJ whole genome shotgun (WGS) entry which is preliminary data.</text>
</comment>
<organism evidence="2 3">
    <name type="scientific">Sphingomonas aerophila</name>
    <dbReference type="NCBI Taxonomy" id="1344948"/>
    <lineage>
        <taxon>Bacteria</taxon>
        <taxon>Pseudomonadati</taxon>
        <taxon>Pseudomonadota</taxon>
        <taxon>Alphaproteobacteria</taxon>
        <taxon>Sphingomonadales</taxon>
        <taxon>Sphingomonadaceae</taxon>
        <taxon>Sphingomonas</taxon>
    </lineage>
</organism>
<dbReference type="InterPro" id="IPR013589">
    <property type="entry name" value="Bac_transglu_N"/>
</dbReference>
<keyword evidence="2" id="KW-0378">Hydrolase</keyword>
<keyword evidence="3" id="KW-1185">Reference proteome</keyword>
<dbReference type="GO" id="GO:0006508">
    <property type="term" value="P:proteolysis"/>
    <property type="evidence" value="ECO:0007669"/>
    <property type="project" value="UniProtKB-KW"/>
</dbReference>
<dbReference type="GO" id="GO:0008233">
    <property type="term" value="F:peptidase activity"/>
    <property type="evidence" value="ECO:0007669"/>
    <property type="project" value="UniProtKB-KW"/>
</dbReference>
<dbReference type="SMART" id="SM00460">
    <property type="entry name" value="TGc"/>
    <property type="match status" value="1"/>
</dbReference>
<protein>
    <submittedName>
        <fullName evidence="2">Transglutaminase-like putative cysteine protease</fullName>
    </submittedName>
</protein>
<reference evidence="2 3" key="1">
    <citation type="submission" date="2020-08" db="EMBL/GenBank/DDBJ databases">
        <title>Genomic Encyclopedia of Type Strains, Phase IV (KMG-IV): sequencing the most valuable type-strain genomes for metagenomic binning, comparative biology and taxonomic classification.</title>
        <authorList>
            <person name="Goeker M."/>
        </authorList>
    </citation>
    <scope>NUCLEOTIDE SEQUENCE [LARGE SCALE GENOMIC DNA]</scope>
    <source>
        <strain evidence="2 3">DSM 100044</strain>
    </source>
</reference>
<accession>A0A7W9EVA4</accession>
<dbReference type="InterPro" id="IPR002931">
    <property type="entry name" value="Transglutaminase-like"/>
</dbReference>
<dbReference type="Gene3D" id="3.10.620.30">
    <property type="match status" value="1"/>
</dbReference>
<evidence type="ECO:0000313" key="2">
    <source>
        <dbReference type="EMBL" id="MBB5716000.1"/>
    </source>
</evidence>
<dbReference type="Proteomes" id="UP000546200">
    <property type="component" value="Unassembled WGS sequence"/>
</dbReference>
<dbReference type="PANTHER" id="PTHR33490:SF6">
    <property type="entry name" value="SLL1049 PROTEIN"/>
    <property type="match status" value="1"/>
</dbReference>
<dbReference type="AlphaFoldDB" id="A0A7W9EVA4"/>
<keyword evidence="2" id="KW-0645">Protease</keyword>
<dbReference type="SUPFAM" id="SSF54001">
    <property type="entry name" value="Cysteine proteinases"/>
    <property type="match status" value="1"/>
</dbReference>
<gene>
    <name evidence="2" type="ORF">FHS94_002857</name>
</gene>